<feature type="region of interest" description="Disordered" evidence="1">
    <location>
        <begin position="47"/>
        <end position="91"/>
    </location>
</feature>
<sequence>MRLERFYDSPFATHSNTTVLELVTESLVAPSPPNTRFAPVLSAAHTHTNAHGGHRLRGWRRARPQGRTKRSRAGRRAPAREGRGPRRYPHAPRCAAAARGGECAPGIPRLGARRSRLRVRPRVLHWFCTRPALEQLALARMKGSIAWELLSRMFFREVRFETKAALTGDRAHTEEMEKKWNHTFEFTDHVSDIAAVCAARTVRGLEPFIEMRRDREIPPPPAPNWGTQAFEDWLRGPYSPRYTEEPWTAECTL</sequence>
<organism evidence="2 3">
    <name type="scientific">Phanerochaete sordida</name>
    <dbReference type="NCBI Taxonomy" id="48140"/>
    <lineage>
        <taxon>Eukaryota</taxon>
        <taxon>Fungi</taxon>
        <taxon>Dikarya</taxon>
        <taxon>Basidiomycota</taxon>
        <taxon>Agaricomycotina</taxon>
        <taxon>Agaricomycetes</taxon>
        <taxon>Polyporales</taxon>
        <taxon>Phanerochaetaceae</taxon>
        <taxon>Phanerochaete</taxon>
    </lineage>
</organism>
<dbReference type="AlphaFoldDB" id="A0A9P3GNB6"/>
<comment type="caution">
    <text evidence="2">The sequence shown here is derived from an EMBL/GenBank/DDBJ whole genome shotgun (WGS) entry which is preliminary data.</text>
</comment>
<protein>
    <submittedName>
        <fullName evidence="2">Uncharacterized protein</fullName>
    </submittedName>
</protein>
<evidence type="ECO:0000313" key="3">
    <source>
        <dbReference type="Proteomes" id="UP000703269"/>
    </source>
</evidence>
<evidence type="ECO:0000256" key="1">
    <source>
        <dbReference type="SAM" id="MobiDB-lite"/>
    </source>
</evidence>
<dbReference type="Proteomes" id="UP000703269">
    <property type="component" value="Unassembled WGS sequence"/>
</dbReference>
<feature type="compositionally biased region" description="Basic residues" evidence="1">
    <location>
        <begin position="52"/>
        <end position="77"/>
    </location>
</feature>
<evidence type="ECO:0000313" key="2">
    <source>
        <dbReference type="EMBL" id="GJE98615.1"/>
    </source>
</evidence>
<accession>A0A9P3GNB6</accession>
<gene>
    <name evidence="2" type="ORF">PsYK624_148490</name>
</gene>
<proteinExistence type="predicted"/>
<reference evidence="2 3" key="1">
    <citation type="submission" date="2021-08" db="EMBL/GenBank/DDBJ databases">
        <title>Draft Genome Sequence of Phanerochaete sordida strain YK-624.</title>
        <authorList>
            <person name="Mori T."/>
            <person name="Dohra H."/>
            <person name="Suzuki T."/>
            <person name="Kawagishi H."/>
            <person name="Hirai H."/>
        </authorList>
    </citation>
    <scope>NUCLEOTIDE SEQUENCE [LARGE SCALE GENOMIC DNA]</scope>
    <source>
        <strain evidence="2 3">YK-624</strain>
    </source>
</reference>
<dbReference type="EMBL" id="BPQB01000091">
    <property type="protein sequence ID" value="GJE98615.1"/>
    <property type="molecule type" value="Genomic_DNA"/>
</dbReference>
<keyword evidence="3" id="KW-1185">Reference proteome</keyword>
<name>A0A9P3GNB6_9APHY</name>